<dbReference type="FunFam" id="3.40.50.300:FF:000819">
    <property type="entry name" value="ATP dependent RNA helicase, putative"/>
    <property type="match status" value="1"/>
</dbReference>
<feature type="compositionally biased region" description="Basic residues" evidence="12">
    <location>
        <begin position="1"/>
        <end position="11"/>
    </location>
</feature>
<keyword evidence="16" id="KW-1185">Reference proteome</keyword>
<evidence type="ECO:0000256" key="1">
    <source>
        <dbReference type="ARBA" id="ARBA00004229"/>
    </source>
</evidence>
<feature type="compositionally biased region" description="Polar residues" evidence="12">
    <location>
        <begin position="258"/>
        <end position="271"/>
    </location>
</feature>
<evidence type="ECO:0000313" key="15">
    <source>
        <dbReference type="EMBL" id="KAJ5232722.1"/>
    </source>
</evidence>
<accession>A0A9W9P236</accession>
<feature type="region of interest" description="Disordered" evidence="12">
    <location>
        <begin position="231"/>
        <end position="283"/>
    </location>
</feature>
<reference evidence="15" key="1">
    <citation type="submission" date="2022-11" db="EMBL/GenBank/DDBJ databases">
        <authorList>
            <person name="Petersen C."/>
        </authorList>
    </citation>
    <scope>NUCLEOTIDE SEQUENCE</scope>
    <source>
        <strain evidence="15">IBT 19713</strain>
    </source>
</reference>
<keyword evidence="3" id="KW-0150">Chloroplast</keyword>
<keyword evidence="8" id="KW-0067">ATP-binding</keyword>
<feature type="domain" description="Helicase ATP-binding" evidence="13">
    <location>
        <begin position="682"/>
        <end position="853"/>
    </location>
</feature>
<dbReference type="GeneID" id="83202277"/>
<dbReference type="PROSITE" id="PS51192">
    <property type="entry name" value="HELICASE_ATP_BIND_1"/>
    <property type="match status" value="1"/>
</dbReference>
<dbReference type="SUPFAM" id="SSF52540">
    <property type="entry name" value="P-loop containing nucleoside triphosphate hydrolases"/>
    <property type="match status" value="1"/>
</dbReference>
<keyword evidence="7" id="KW-0347">Helicase</keyword>
<dbReference type="GO" id="GO:0005524">
    <property type="term" value="F:ATP binding"/>
    <property type="evidence" value="ECO:0007669"/>
    <property type="project" value="UniProtKB-KW"/>
</dbReference>
<sequence>MPPNNKKKKKPASNPARGFATVSVPSKPKPEASEPPSSTGTDSKPTPQNEPQPAASEDRPTGAGAPQADPSLQSLSPEELERHLEEAELQILVDKFAAKCRGDAVRQASKLDTERRVLRQQSISLNLLDWLPTELQDRILEIADTEEHEYLTSNGRIANAKQTGAEEDLYMKLWTLKETLLKLGFSEARVEDALKHILTYFAGNPMSVSREVVWNLDESLEWLAMHGDKKDLPSYTQSNTRPMKDSDTVTSWMIGPESSRSSTPVKPQNGNRQEKPKSDWKAAKVAPPISYDSDSSIDPDSMVPEWLDLQTKLYSLKPDYFDRPGKSKKTRGSATIQSDDPEVTKLQHKIARIERDVLFERQEAEYIWKEKLEELRKDASFARRAGDRKKETITPAPVDEPSAEILDDPLLSVPSLEEMDDGAGLLGAMFQDEGDNTGSILEFPPPSQDSNSSLTVWDFGKFTGLSPRRVLEENCKARDSSCKVVYQHNSSSSYHNRKAVEIRWSKPQEVPFLLQVESVTHKSNAFVTFVSMDTLATPNEQQAEAYVSTLALFILFPQTSKEGKAYLRLPAVWRDLWTEFSSLKKVQEDEVDKAALKDLKRLVQENQGSFEDDVVLLDNFRKRNGTGSKPGTPMKGHIRENYLNQDERLQEAWNTKASTASFLKMMPGRMNLPIWNFKEDILNTLDTHQAIIICSETGSGKSTQIPSYILEHEMLSGRPCKVYVTEPRRISAISLARRVSEELGESKNDVGTNRSLVGFAVRLESKISSSTRLVYATTGVVVRMLERPDDFQDITHVVLDEVHERTIDSDFLLVVLRRLMLKRPDLKLILMSATLEAQRFSNYLGGVPVLNIPGRTFPVEMKYLEDAIEMTGYRLTEDDANTVVDDDIDDTEDTNGDTAGGLQASLDGYSKQTRETVLKFDEYRMDYQLIKRLLLTIATAPEMDHYSKAILVFMPGLAEIRRLNDELLAEPTFQKGWIVYALHSSIASEDQEKAFNVPPEGTRKIVIATNIAETGITIPDITAVVDTGKEKMMRFDERRQLSRLVESFISRANAKQRRGRAGRVQNGVCFHLFTKHRHDKLLAEQQTPEMLRLSLQDLVLRVKICKLGEVEQTLLEALDPPSSKNIRRAIDSLKEVKALTSNESLTPLGTQLAKLPLDVFLGKLIIHGAFFKCLDAAVSIAAILSSKSPFVNTMGSNSQRDAARNSFQRGDSDLLTIYNAYCGWKRARSTPGSNEYSYCRKNFLSPQTLSGIEDVKMQLIVSIADTGLLSLDGAQKSALNKARSGSRNRQFFVIPEEHDLNSNNDVIVNSVVAWSFYPKLITREGKGWRNVANNQTVTLHPTSVNKHADSAIKWLSYYHIMQARNRNLNAHDTSAVDDFSIALLCGEAEFKVCANFSTTEMYSGVVSIDANRIRFSVRDWKSMLALKILNGRLRDLLASTFRNPHRPLSYKQQQWLEIWQQIYAQAGKR</sequence>
<dbReference type="EC" id="3.6.4.13" evidence="2"/>
<dbReference type="InterPro" id="IPR011709">
    <property type="entry name" value="DEAD-box_helicase_OB_fold"/>
</dbReference>
<organism evidence="15 16">
    <name type="scientific">Penicillium chermesinum</name>
    <dbReference type="NCBI Taxonomy" id="63820"/>
    <lineage>
        <taxon>Eukaryota</taxon>
        <taxon>Fungi</taxon>
        <taxon>Dikarya</taxon>
        <taxon>Ascomycota</taxon>
        <taxon>Pezizomycotina</taxon>
        <taxon>Eurotiomycetes</taxon>
        <taxon>Eurotiomycetidae</taxon>
        <taxon>Eurotiales</taxon>
        <taxon>Aspergillaceae</taxon>
        <taxon>Penicillium</taxon>
    </lineage>
</organism>
<dbReference type="CDD" id="cd17917">
    <property type="entry name" value="DEXHc_RHA-like"/>
    <property type="match status" value="1"/>
</dbReference>
<keyword evidence="6" id="KW-0378">Hydrolase</keyword>
<dbReference type="RefSeq" id="XP_058330714.1">
    <property type="nucleotide sequence ID" value="XM_058474974.1"/>
</dbReference>
<dbReference type="InterPro" id="IPR011545">
    <property type="entry name" value="DEAD/DEAH_box_helicase_dom"/>
</dbReference>
<comment type="subcellular location">
    <subcellularLocation>
        <location evidence="1">Plastid</location>
        <location evidence="1">Chloroplast</location>
    </subcellularLocation>
</comment>
<dbReference type="Pfam" id="PF00271">
    <property type="entry name" value="Helicase_C"/>
    <property type="match status" value="1"/>
</dbReference>
<dbReference type="SMART" id="SM00847">
    <property type="entry name" value="HA2"/>
    <property type="match status" value="1"/>
</dbReference>
<gene>
    <name evidence="15" type="ORF">N7468_005678</name>
</gene>
<dbReference type="FunFam" id="1.20.120.1080:FF:000002">
    <property type="entry name" value="Putative ATP-dependent RNA helicase DHX36"/>
    <property type="match status" value="1"/>
</dbReference>
<feature type="compositionally biased region" description="Basic and acidic residues" evidence="12">
    <location>
        <begin position="272"/>
        <end position="282"/>
    </location>
</feature>
<dbReference type="EMBL" id="JAPQKS010000004">
    <property type="protein sequence ID" value="KAJ5232722.1"/>
    <property type="molecule type" value="Genomic_DNA"/>
</dbReference>
<dbReference type="InterPro" id="IPR014001">
    <property type="entry name" value="Helicase_ATP-bd"/>
</dbReference>
<dbReference type="SMART" id="SM00490">
    <property type="entry name" value="HELICc"/>
    <property type="match status" value="1"/>
</dbReference>
<evidence type="ECO:0000256" key="4">
    <source>
        <dbReference type="ARBA" id="ARBA00022640"/>
    </source>
</evidence>
<dbReference type="PANTHER" id="PTHR18934">
    <property type="entry name" value="ATP-DEPENDENT RNA HELICASE"/>
    <property type="match status" value="1"/>
</dbReference>
<dbReference type="Pfam" id="PF00270">
    <property type="entry name" value="DEAD"/>
    <property type="match status" value="1"/>
</dbReference>
<dbReference type="InterPro" id="IPR007502">
    <property type="entry name" value="Helicase-assoc_dom"/>
</dbReference>
<comment type="catalytic activity">
    <reaction evidence="11">
        <text>ATP + H2O = ADP + phosphate + H(+)</text>
        <dbReference type="Rhea" id="RHEA:13065"/>
        <dbReference type="ChEBI" id="CHEBI:15377"/>
        <dbReference type="ChEBI" id="CHEBI:15378"/>
        <dbReference type="ChEBI" id="CHEBI:30616"/>
        <dbReference type="ChEBI" id="CHEBI:43474"/>
        <dbReference type="ChEBI" id="CHEBI:456216"/>
        <dbReference type="EC" id="3.6.4.13"/>
    </reaction>
</comment>
<evidence type="ECO:0000256" key="3">
    <source>
        <dbReference type="ARBA" id="ARBA00022528"/>
    </source>
</evidence>
<dbReference type="OrthoDB" id="5600252at2759"/>
<keyword evidence="9" id="KW-0694">RNA-binding</keyword>
<evidence type="ECO:0000256" key="2">
    <source>
        <dbReference type="ARBA" id="ARBA00012552"/>
    </source>
</evidence>
<dbReference type="Proteomes" id="UP001150941">
    <property type="component" value="Unassembled WGS sequence"/>
</dbReference>
<protein>
    <recommendedName>
        <fullName evidence="2">RNA helicase</fullName>
        <ecNumber evidence="2">3.6.4.13</ecNumber>
    </recommendedName>
</protein>
<feature type="compositionally biased region" description="Basic and acidic residues" evidence="12">
    <location>
        <begin position="383"/>
        <end position="392"/>
    </location>
</feature>
<dbReference type="Gene3D" id="1.20.120.1080">
    <property type="match status" value="1"/>
</dbReference>
<evidence type="ECO:0000256" key="12">
    <source>
        <dbReference type="SAM" id="MobiDB-lite"/>
    </source>
</evidence>
<comment type="caution">
    <text evidence="15">The sequence shown here is derived from an EMBL/GenBank/DDBJ whole genome shotgun (WGS) entry which is preliminary data.</text>
</comment>
<dbReference type="Gene3D" id="3.40.50.300">
    <property type="entry name" value="P-loop containing nucleotide triphosphate hydrolases"/>
    <property type="match status" value="2"/>
</dbReference>
<dbReference type="GO" id="GO:0003723">
    <property type="term" value="F:RNA binding"/>
    <property type="evidence" value="ECO:0007669"/>
    <property type="project" value="UniProtKB-KW"/>
</dbReference>
<evidence type="ECO:0000256" key="10">
    <source>
        <dbReference type="ARBA" id="ARBA00022946"/>
    </source>
</evidence>
<feature type="compositionally biased region" description="Polar residues" evidence="12">
    <location>
        <begin position="39"/>
        <end position="51"/>
    </location>
</feature>
<evidence type="ECO:0000256" key="11">
    <source>
        <dbReference type="ARBA" id="ARBA00047984"/>
    </source>
</evidence>
<dbReference type="GO" id="GO:0016787">
    <property type="term" value="F:hydrolase activity"/>
    <property type="evidence" value="ECO:0007669"/>
    <property type="project" value="UniProtKB-KW"/>
</dbReference>
<feature type="region of interest" description="Disordered" evidence="12">
    <location>
        <begin position="1"/>
        <end position="79"/>
    </location>
</feature>
<dbReference type="SMART" id="SM00487">
    <property type="entry name" value="DEXDc"/>
    <property type="match status" value="1"/>
</dbReference>
<feature type="domain" description="Helicase C-terminal" evidence="14">
    <location>
        <begin position="929"/>
        <end position="1106"/>
    </location>
</feature>
<dbReference type="InterPro" id="IPR001650">
    <property type="entry name" value="Helicase_C-like"/>
</dbReference>
<dbReference type="FunFam" id="3.40.50.300:FF:000500">
    <property type="entry name" value="ATP-dependent RNA helicase DHX29"/>
    <property type="match status" value="1"/>
</dbReference>
<evidence type="ECO:0000256" key="8">
    <source>
        <dbReference type="ARBA" id="ARBA00022840"/>
    </source>
</evidence>
<dbReference type="Pfam" id="PF21010">
    <property type="entry name" value="HA2_C"/>
    <property type="match status" value="1"/>
</dbReference>
<feature type="region of interest" description="Disordered" evidence="12">
    <location>
        <begin position="383"/>
        <end position="402"/>
    </location>
</feature>
<keyword evidence="4" id="KW-0934">Plastid</keyword>
<evidence type="ECO:0000256" key="7">
    <source>
        <dbReference type="ARBA" id="ARBA00022806"/>
    </source>
</evidence>
<dbReference type="PROSITE" id="PS51194">
    <property type="entry name" value="HELICASE_CTER"/>
    <property type="match status" value="1"/>
</dbReference>
<dbReference type="PANTHER" id="PTHR18934:SF145">
    <property type="entry name" value="ATP-DEPENDENT RNA HELICASE DHX57-RELATED"/>
    <property type="match status" value="1"/>
</dbReference>
<evidence type="ECO:0000256" key="5">
    <source>
        <dbReference type="ARBA" id="ARBA00022741"/>
    </source>
</evidence>
<dbReference type="GO" id="GO:0003724">
    <property type="term" value="F:RNA helicase activity"/>
    <property type="evidence" value="ECO:0007669"/>
    <property type="project" value="UniProtKB-EC"/>
</dbReference>
<evidence type="ECO:0000256" key="9">
    <source>
        <dbReference type="ARBA" id="ARBA00022884"/>
    </source>
</evidence>
<evidence type="ECO:0000259" key="13">
    <source>
        <dbReference type="PROSITE" id="PS51192"/>
    </source>
</evidence>
<evidence type="ECO:0000313" key="16">
    <source>
        <dbReference type="Proteomes" id="UP001150941"/>
    </source>
</evidence>
<keyword evidence="10" id="KW-0809">Transit peptide</keyword>
<name>A0A9W9P236_9EURO</name>
<dbReference type="InterPro" id="IPR027417">
    <property type="entry name" value="P-loop_NTPase"/>
</dbReference>
<dbReference type="CDD" id="cd18791">
    <property type="entry name" value="SF2_C_RHA"/>
    <property type="match status" value="1"/>
</dbReference>
<keyword evidence="5" id="KW-0547">Nucleotide-binding</keyword>
<evidence type="ECO:0000256" key="6">
    <source>
        <dbReference type="ARBA" id="ARBA00022801"/>
    </source>
</evidence>
<dbReference type="Pfam" id="PF07717">
    <property type="entry name" value="OB_NTP_bind"/>
    <property type="match status" value="1"/>
</dbReference>
<reference evidence="15" key="2">
    <citation type="journal article" date="2023" name="IMA Fungus">
        <title>Comparative genomic study of the Penicillium genus elucidates a diverse pangenome and 15 lateral gene transfer events.</title>
        <authorList>
            <person name="Petersen C."/>
            <person name="Sorensen T."/>
            <person name="Nielsen M.R."/>
            <person name="Sondergaard T.E."/>
            <person name="Sorensen J.L."/>
            <person name="Fitzpatrick D.A."/>
            <person name="Frisvad J.C."/>
            <person name="Nielsen K.L."/>
        </authorList>
    </citation>
    <scope>NUCLEOTIDE SEQUENCE</scope>
    <source>
        <strain evidence="15">IBT 19713</strain>
    </source>
</reference>
<evidence type="ECO:0000259" key="14">
    <source>
        <dbReference type="PROSITE" id="PS51194"/>
    </source>
</evidence>
<proteinExistence type="predicted"/>